<dbReference type="PANTHER" id="PTHR45790">
    <property type="entry name" value="SIROHEME SYNTHASE-RELATED"/>
    <property type="match status" value="1"/>
</dbReference>
<evidence type="ECO:0000256" key="5">
    <source>
        <dbReference type="ARBA" id="ARBA00022679"/>
    </source>
</evidence>
<dbReference type="InterPro" id="IPR014776">
    <property type="entry name" value="4pyrrole_Mease_sub2"/>
</dbReference>
<dbReference type="EMBL" id="BAABFX010000063">
    <property type="protein sequence ID" value="GAA4404255.1"/>
    <property type="molecule type" value="Genomic_DNA"/>
</dbReference>
<feature type="region of interest" description="Disordered" evidence="8">
    <location>
        <begin position="239"/>
        <end position="258"/>
    </location>
</feature>
<dbReference type="Gene3D" id="3.40.1010.10">
    <property type="entry name" value="Cobalt-precorrin-4 Transmethylase, Domain 1"/>
    <property type="match status" value="1"/>
</dbReference>
<dbReference type="Pfam" id="PF00590">
    <property type="entry name" value="TP_methylase"/>
    <property type="match status" value="1"/>
</dbReference>
<evidence type="ECO:0000256" key="2">
    <source>
        <dbReference type="ARBA" id="ARBA00005879"/>
    </source>
</evidence>
<name>A0ABP8KDQ6_9MICO</name>
<keyword evidence="4 7" id="KW-0489">Methyltransferase</keyword>
<dbReference type="Proteomes" id="UP001500390">
    <property type="component" value="Unassembled WGS sequence"/>
</dbReference>
<dbReference type="PANTHER" id="PTHR45790:SF4">
    <property type="entry name" value="COBALT-PRECORRIN-4 C(11)-METHYLTRANSFERASE"/>
    <property type="match status" value="1"/>
</dbReference>
<evidence type="ECO:0000313" key="10">
    <source>
        <dbReference type="EMBL" id="GAA4404255.1"/>
    </source>
</evidence>
<evidence type="ECO:0000256" key="6">
    <source>
        <dbReference type="ARBA" id="ARBA00022691"/>
    </source>
</evidence>
<comment type="similarity">
    <text evidence="2 7">Belongs to the precorrin methyltransferase family.</text>
</comment>
<proteinExistence type="inferred from homology"/>
<dbReference type="InterPro" id="IPR035996">
    <property type="entry name" value="4pyrrol_Methylase_sf"/>
</dbReference>
<evidence type="ECO:0000313" key="11">
    <source>
        <dbReference type="Proteomes" id="UP001500390"/>
    </source>
</evidence>
<evidence type="ECO:0000256" key="4">
    <source>
        <dbReference type="ARBA" id="ARBA00022603"/>
    </source>
</evidence>
<feature type="compositionally biased region" description="Basic and acidic residues" evidence="8">
    <location>
        <begin position="249"/>
        <end position="258"/>
    </location>
</feature>
<dbReference type="PROSITE" id="PS00839">
    <property type="entry name" value="SUMT_1"/>
    <property type="match status" value="1"/>
</dbReference>
<dbReference type="PROSITE" id="PS00840">
    <property type="entry name" value="SUMT_2"/>
    <property type="match status" value="1"/>
</dbReference>
<dbReference type="InterPro" id="IPR050161">
    <property type="entry name" value="Siro_Cobalamin_biosynth"/>
</dbReference>
<accession>A0ABP8KDQ6</accession>
<sequence>MTVHFIGAGPGAADLLTLRAVRLLQESPICLYAGTYIDDEVLSHCGPETELIDTAYLNLDAITATLVAAHDAGHDVARLCSGDPSIYSAIAEQTRRLDAAGVPWDLTPGVPAYAATAALIGRELTVPEVAQSVVLTRAQKDSTTMPPGETLAAFAATNATLVLHLAIRHTRRLADELSAHYGANCPVVVGSQVTQPEELILRGTLADIADQVEAAGLTQAAVIIVGWALSAEDFVESHLYSSRPPRPAGEGRPDASLV</sequence>
<dbReference type="SUPFAM" id="SSF53790">
    <property type="entry name" value="Tetrapyrrole methylase"/>
    <property type="match status" value="1"/>
</dbReference>
<dbReference type="InterPro" id="IPR000878">
    <property type="entry name" value="4pyrrol_Mease"/>
</dbReference>
<organism evidence="10 11">
    <name type="scientific">Ornithinibacter aureus</name>
    <dbReference type="NCBI Taxonomy" id="622664"/>
    <lineage>
        <taxon>Bacteria</taxon>
        <taxon>Bacillati</taxon>
        <taxon>Actinomycetota</taxon>
        <taxon>Actinomycetes</taxon>
        <taxon>Micrococcales</taxon>
        <taxon>Intrasporangiaceae</taxon>
        <taxon>Ornithinibacter</taxon>
    </lineage>
</organism>
<keyword evidence="11" id="KW-1185">Reference proteome</keyword>
<evidence type="ECO:0000256" key="8">
    <source>
        <dbReference type="SAM" id="MobiDB-lite"/>
    </source>
</evidence>
<evidence type="ECO:0000259" key="9">
    <source>
        <dbReference type="Pfam" id="PF00590"/>
    </source>
</evidence>
<evidence type="ECO:0000256" key="1">
    <source>
        <dbReference type="ARBA" id="ARBA00004953"/>
    </source>
</evidence>
<comment type="pathway">
    <text evidence="1">Cofactor biosynthesis; adenosylcobalamin biosynthesis.</text>
</comment>
<reference evidence="11" key="1">
    <citation type="journal article" date="2019" name="Int. J. Syst. Evol. Microbiol.">
        <title>The Global Catalogue of Microorganisms (GCM) 10K type strain sequencing project: providing services to taxonomists for standard genome sequencing and annotation.</title>
        <authorList>
            <consortium name="The Broad Institute Genomics Platform"/>
            <consortium name="The Broad Institute Genome Sequencing Center for Infectious Disease"/>
            <person name="Wu L."/>
            <person name="Ma J."/>
        </authorList>
    </citation>
    <scope>NUCLEOTIDE SEQUENCE [LARGE SCALE GENOMIC DNA]</scope>
    <source>
        <strain evidence="11">JCM 17738</strain>
    </source>
</reference>
<keyword evidence="3" id="KW-0169">Cobalamin biosynthesis</keyword>
<gene>
    <name evidence="10" type="primary">cobM</name>
    <name evidence="10" type="ORF">GCM10023153_34650</name>
</gene>
<feature type="domain" description="Tetrapyrrole methylase" evidence="9">
    <location>
        <begin position="2"/>
        <end position="208"/>
    </location>
</feature>
<dbReference type="CDD" id="cd11641">
    <property type="entry name" value="Precorrin-4_C11-MT"/>
    <property type="match status" value="1"/>
</dbReference>
<dbReference type="InterPro" id="IPR006362">
    <property type="entry name" value="Cbl_synth_CobM/CibF"/>
</dbReference>
<protein>
    <submittedName>
        <fullName evidence="10">Precorrin-4 C(11)-methyltransferase</fullName>
    </submittedName>
</protein>
<dbReference type="NCBIfam" id="TIGR01465">
    <property type="entry name" value="cobM_cbiF"/>
    <property type="match status" value="1"/>
</dbReference>
<evidence type="ECO:0000256" key="3">
    <source>
        <dbReference type="ARBA" id="ARBA00022573"/>
    </source>
</evidence>
<keyword evidence="6" id="KW-0949">S-adenosyl-L-methionine</keyword>
<comment type="caution">
    <text evidence="10">The sequence shown here is derived from an EMBL/GenBank/DDBJ whole genome shotgun (WGS) entry which is preliminary data.</text>
</comment>
<dbReference type="InterPro" id="IPR014777">
    <property type="entry name" value="4pyrrole_Mease_sub1"/>
</dbReference>
<evidence type="ECO:0000256" key="7">
    <source>
        <dbReference type="RuleBase" id="RU003960"/>
    </source>
</evidence>
<keyword evidence="5 7" id="KW-0808">Transferase</keyword>
<dbReference type="Gene3D" id="3.30.950.10">
    <property type="entry name" value="Methyltransferase, Cobalt-precorrin-4 Transmethylase, Domain 2"/>
    <property type="match status" value="1"/>
</dbReference>
<dbReference type="InterPro" id="IPR003043">
    <property type="entry name" value="Uropor_MeTrfase_CS"/>
</dbReference>
<dbReference type="RefSeq" id="WP_159898445.1">
    <property type="nucleotide sequence ID" value="NZ_BAABFX010000063.1"/>
</dbReference>